<dbReference type="InterPro" id="IPR025850">
    <property type="entry name" value="SUKH-3"/>
</dbReference>
<organism evidence="2 3">
    <name type="scientific">Streptomyces mobaraensis</name>
    <name type="common">Streptoverticillium mobaraense</name>
    <dbReference type="NCBI Taxonomy" id="35621"/>
    <lineage>
        <taxon>Bacteria</taxon>
        <taxon>Bacillati</taxon>
        <taxon>Actinomycetota</taxon>
        <taxon>Actinomycetes</taxon>
        <taxon>Kitasatosporales</taxon>
        <taxon>Streptomycetaceae</taxon>
        <taxon>Streptomyces</taxon>
    </lineage>
</organism>
<evidence type="ECO:0000313" key="2">
    <source>
        <dbReference type="EMBL" id="KAB7832872.1"/>
    </source>
</evidence>
<evidence type="ECO:0000313" key="3">
    <source>
        <dbReference type="Proteomes" id="UP000327000"/>
    </source>
</evidence>
<feature type="compositionally biased region" description="Pro residues" evidence="1">
    <location>
        <begin position="17"/>
        <end position="30"/>
    </location>
</feature>
<sequence>MPGREDPTAPGSNIPDPAAPGPAAPDPTTPDPTAAWLTAHGWYPGRDIGDVLAPRVARRVRNFHDQGEELTPPRPALSFLRAYGGLRLPLSDRVHLVTEPDGGHVEIAADVAELAAHLGQRLFPVAYETYEGSVHLVDETDRFFLLHPSGTYYLGTGAREAFTNRRRHTLVDAWSLKA</sequence>
<gene>
    <name evidence="2" type="ORF">FRZ00_34295</name>
</gene>
<protein>
    <recommendedName>
        <fullName evidence="4">SUKH-3 domain containing protein</fullName>
    </recommendedName>
</protein>
<comment type="caution">
    <text evidence="2">The sequence shown here is derived from an EMBL/GenBank/DDBJ whole genome shotgun (WGS) entry which is preliminary data.</text>
</comment>
<proteinExistence type="predicted"/>
<dbReference type="EMBL" id="VOKX01000142">
    <property type="protein sequence ID" value="KAB7832872.1"/>
    <property type="molecule type" value="Genomic_DNA"/>
</dbReference>
<name>A0A5N5VWZ7_STRMB</name>
<dbReference type="RefSeq" id="WP_152266230.1">
    <property type="nucleotide sequence ID" value="NZ_VOKX01000142.1"/>
</dbReference>
<dbReference type="OrthoDB" id="4556695at2"/>
<evidence type="ECO:0000256" key="1">
    <source>
        <dbReference type="SAM" id="MobiDB-lite"/>
    </source>
</evidence>
<keyword evidence="3" id="KW-1185">Reference proteome</keyword>
<accession>A0A5N5VWZ7</accession>
<reference evidence="2 3" key="1">
    <citation type="journal article" date="2019" name="Microb. Cell Fact.">
        <title>Exploring novel herbicidin analogues by transcriptional regulator overexpression and MS/MS molecular networking.</title>
        <authorList>
            <person name="Shi Y."/>
            <person name="Gu R."/>
            <person name="Li Y."/>
            <person name="Wang X."/>
            <person name="Ren W."/>
            <person name="Li X."/>
            <person name="Wang L."/>
            <person name="Xie Y."/>
            <person name="Hong B."/>
        </authorList>
    </citation>
    <scope>NUCLEOTIDE SEQUENCE [LARGE SCALE GENOMIC DNA]</scope>
    <source>
        <strain evidence="2 3">US-43</strain>
    </source>
</reference>
<dbReference type="AlphaFoldDB" id="A0A5N5VWZ7"/>
<dbReference type="Proteomes" id="UP000327000">
    <property type="component" value="Unassembled WGS sequence"/>
</dbReference>
<dbReference type="Pfam" id="PF14433">
    <property type="entry name" value="SUKH-3"/>
    <property type="match status" value="1"/>
</dbReference>
<evidence type="ECO:0008006" key="4">
    <source>
        <dbReference type="Google" id="ProtNLM"/>
    </source>
</evidence>
<feature type="region of interest" description="Disordered" evidence="1">
    <location>
        <begin position="1"/>
        <end position="33"/>
    </location>
</feature>